<dbReference type="PANTHER" id="PTHR38340:SF1">
    <property type="entry name" value="S-LAYER PROTEIN"/>
    <property type="match status" value="1"/>
</dbReference>
<dbReference type="InterPro" id="IPR013858">
    <property type="entry name" value="Peptidase_M10B_C"/>
</dbReference>
<keyword evidence="3" id="KW-0964">Secreted</keyword>
<dbReference type="Gene3D" id="2.150.10.10">
    <property type="entry name" value="Serralysin-like metalloprotease, C-terminal"/>
    <property type="match status" value="3"/>
</dbReference>
<dbReference type="GO" id="GO:0005509">
    <property type="term" value="F:calcium ion binding"/>
    <property type="evidence" value="ECO:0007669"/>
    <property type="project" value="InterPro"/>
</dbReference>
<comment type="cofactor">
    <cofactor evidence="1">
        <name>Ca(2+)</name>
        <dbReference type="ChEBI" id="CHEBI:29108"/>
    </cofactor>
</comment>
<organism evidence="6 7">
    <name type="scientific">Paracoccus gahaiensis</name>
    <dbReference type="NCBI Taxonomy" id="1706839"/>
    <lineage>
        <taxon>Bacteria</taxon>
        <taxon>Pseudomonadati</taxon>
        <taxon>Pseudomonadota</taxon>
        <taxon>Alphaproteobacteria</taxon>
        <taxon>Rhodobacterales</taxon>
        <taxon>Paracoccaceae</taxon>
        <taxon>Paracoccus</taxon>
    </lineage>
</organism>
<dbReference type="SUPFAM" id="SSF51120">
    <property type="entry name" value="beta-Roll"/>
    <property type="match status" value="3"/>
</dbReference>
<dbReference type="InterPro" id="IPR018511">
    <property type="entry name" value="Hemolysin-typ_Ca-bd_CS"/>
</dbReference>
<protein>
    <submittedName>
        <fullName evidence="6">Calcium-binding protein</fullName>
    </submittedName>
</protein>
<comment type="subcellular location">
    <subcellularLocation>
        <location evidence="2">Secreted</location>
    </subcellularLocation>
</comment>
<name>A0A4V5MVI7_9RHOB</name>
<dbReference type="GO" id="GO:0005615">
    <property type="term" value="C:extracellular space"/>
    <property type="evidence" value="ECO:0007669"/>
    <property type="project" value="InterPro"/>
</dbReference>
<keyword evidence="7" id="KW-1185">Reference proteome</keyword>
<dbReference type="InterPro" id="IPR050557">
    <property type="entry name" value="RTX_toxin/Mannuronan_C5-epim"/>
</dbReference>
<proteinExistence type="predicted"/>
<evidence type="ECO:0000256" key="2">
    <source>
        <dbReference type="ARBA" id="ARBA00004613"/>
    </source>
</evidence>
<reference evidence="6 7" key="1">
    <citation type="submission" date="2019-04" db="EMBL/GenBank/DDBJ databases">
        <authorList>
            <person name="Li J."/>
        </authorList>
    </citation>
    <scope>NUCLEOTIDE SEQUENCE [LARGE SCALE GENOMIC DNA]</scope>
    <source>
        <strain evidence="6 7">KCTC 42687</strain>
    </source>
</reference>
<evidence type="ECO:0000313" key="7">
    <source>
        <dbReference type="Proteomes" id="UP000309747"/>
    </source>
</evidence>
<dbReference type="InterPro" id="IPR001343">
    <property type="entry name" value="Hemolysn_Ca-bd"/>
</dbReference>
<dbReference type="OrthoDB" id="7767906at2"/>
<gene>
    <name evidence="6" type="ORF">FA743_08200</name>
</gene>
<evidence type="ECO:0000256" key="3">
    <source>
        <dbReference type="ARBA" id="ARBA00022525"/>
    </source>
</evidence>
<dbReference type="Pfam" id="PF00353">
    <property type="entry name" value="HemolysinCabind"/>
    <property type="match status" value="4"/>
</dbReference>
<dbReference type="AlphaFoldDB" id="A0A4V5MVI7"/>
<evidence type="ECO:0000313" key="6">
    <source>
        <dbReference type="EMBL" id="TJZ92228.1"/>
    </source>
</evidence>
<accession>A0A4V5MVI7</accession>
<evidence type="ECO:0000256" key="1">
    <source>
        <dbReference type="ARBA" id="ARBA00001913"/>
    </source>
</evidence>
<dbReference type="PROSITE" id="PS00330">
    <property type="entry name" value="HEMOLYSIN_CALCIUM"/>
    <property type="match status" value="5"/>
</dbReference>
<dbReference type="PRINTS" id="PR00313">
    <property type="entry name" value="CABNDNGRPT"/>
</dbReference>
<dbReference type="EMBL" id="SUNI01000005">
    <property type="protein sequence ID" value="TJZ92228.1"/>
    <property type="molecule type" value="Genomic_DNA"/>
</dbReference>
<keyword evidence="4" id="KW-0677">Repeat</keyword>
<dbReference type="Pfam" id="PF08548">
    <property type="entry name" value="Peptidase_M10_C"/>
    <property type="match status" value="1"/>
</dbReference>
<dbReference type="PANTHER" id="PTHR38340">
    <property type="entry name" value="S-LAYER PROTEIN"/>
    <property type="match status" value="1"/>
</dbReference>
<evidence type="ECO:0000259" key="5">
    <source>
        <dbReference type="Pfam" id="PF08548"/>
    </source>
</evidence>
<evidence type="ECO:0000256" key="4">
    <source>
        <dbReference type="ARBA" id="ARBA00022737"/>
    </source>
</evidence>
<sequence length="463" mass="48114">MRFAGARPMARLTAYTPFDQSAIDLSPIHHYGIDIIGAPEFVDDGFVEIRGTRYEDIIQVEFMSEDFPRLAIFGGSGFRMTDNRDVVAGTVTAFFELGYDRGSQTFPILDITGLSLPARDVDQAVVSIGRSDDFALLSRAFAGNDVFSLSQGNDRAFGLAGNDTMSGRGGHDTLFGGAGNDVLNGGTGNDMLYGGTGADRLFGGSGNDRLALDAGDDLIDGGTGIDWITAQGARAVRVDLALASRQDTGMGRDIIRNIENAQGGAGNDVLMGNARANALQGGAGNDQLIGRGGADRLFGGAGADTLLGGQGKDRLDGGTGADRLLGGLDRDRLLGGAGNDTLIGGAGADVLTGGAGADIFVFRTLADSRVGQADLITDFRNGTDRIDLRPIDADGRSPGNQAFDFEGFGALQPGAAGQLTFRHVQTGGGRETRVLLDTDGDGRAEGIIRLSGALTLTESDFFL</sequence>
<dbReference type="InterPro" id="IPR011049">
    <property type="entry name" value="Serralysin-like_metalloprot_C"/>
</dbReference>
<dbReference type="Proteomes" id="UP000309747">
    <property type="component" value="Unassembled WGS sequence"/>
</dbReference>
<feature type="domain" description="Peptidase M10 serralysin C-terminal" evidence="5">
    <location>
        <begin position="258"/>
        <end position="461"/>
    </location>
</feature>
<comment type="caution">
    <text evidence="6">The sequence shown here is derived from an EMBL/GenBank/DDBJ whole genome shotgun (WGS) entry which is preliminary data.</text>
</comment>